<dbReference type="GO" id="GO:0005886">
    <property type="term" value="C:plasma membrane"/>
    <property type="evidence" value="ECO:0007669"/>
    <property type="project" value="UniProtKB-SubCell"/>
</dbReference>
<dbReference type="PANTHER" id="PTHR42709">
    <property type="entry name" value="ALKALINE PHOSPHATASE LIKE PROTEIN"/>
    <property type="match status" value="1"/>
</dbReference>
<evidence type="ECO:0000256" key="7">
    <source>
        <dbReference type="SAM" id="Phobius"/>
    </source>
</evidence>
<feature type="transmembrane region" description="Helical" evidence="7">
    <location>
        <begin position="103"/>
        <end position="123"/>
    </location>
</feature>
<evidence type="ECO:0000256" key="3">
    <source>
        <dbReference type="ARBA" id="ARBA00022475"/>
    </source>
</evidence>
<feature type="transmembrane region" description="Helical" evidence="7">
    <location>
        <begin position="26"/>
        <end position="48"/>
    </location>
</feature>
<comment type="similarity">
    <text evidence="2">Belongs to the DedA family.</text>
</comment>
<gene>
    <name evidence="9" type="ordered locus">Bcav_1854</name>
</gene>
<feature type="domain" description="VTT" evidence="8">
    <location>
        <begin position="81"/>
        <end position="203"/>
    </location>
</feature>
<evidence type="ECO:0000313" key="9">
    <source>
        <dbReference type="EMBL" id="ACQ80110.1"/>
    </source>
</evidence>
<dbReference type="Pfam" id="PF09335">
    <property type="entry name" value="VTT_dom"/>
    <property type="match status" value="1"/>
</dbReference>
<feature type="transmembrane region" description="Helical" evidence="7">
    <location>
        <begin position="214"/>
        <end position="237"/>
    </location>
</feature>
<dbReference type="EMBL" id="CP001618">
    <property type="protein sequence ID" value="ACQ80110.1"/>
    <property type="molecule type" value="Genomic_DNA"/>
</dbReference>
<keyword evidence="6 7" id="KW-0472">Membrane</keyword>
<accession>C5C4Y2</accession>
<dbReference type="RefSeq" id="WP_015882350.1">
    <property type="nucleotide sequence ID" value="NC_012669.1"/>
</dbReference>
<dbReference type="PANTHER" id="PTHR42709:SF6">
    <property type="entry name" value="UNDECAPRENYL PHOSPHATE TRANSPORTER A"/>
    <property type="match status" value="1"/>
</dbReference>
<name>C5C4Y2_BEUC1</name>
<organism evidence="9 10">
    <name type="scientific">Beutenbergia cavernae (strain ATCC BAA-8 / DSM 12333 / CCUG 43141 / JCM 11478 / NBRC 16432 / NCIMB 13614 / HKI 0122)</name>
    <dbReference type="NCBI Taxonomy" id="471853"/>
    <lineage>
        <taxon>Bacteria</taxon>
        <taxon>Bacillati</taxon>
        <taxon>Actinomycetota</taxon>
        <taxon>Actinomycetes</taxon>
        <taxon>Micrococcales</taxon>
        <taxon>Beutenbergiaceae</taxon>
        <taxon>Beutenbergia</taxon>
    </lineage>
</organism>
<dbReference type="InterPro" id="IPR032816">
    <property type="entry name" value="VTT_dom"/>
</dbReference>
<evidence type="ECO:0000256" key="4">
    <source>
        <dbReference type="ARBA" id="ARBA00022692"/>
    </source>
</evidence>
<feature type="transmembrane region" description="Helical" evidence="7">
    <location>
        <begin position="60"/>
        <end position="83"/>
    </location>
</feature>
<evidence type="ECO:0000256" key="1">
    <source>
        <dbReference type="ARBA" id="ARBA00004651"/>
    </source>
</evidence>
<evidence type="ECO:0000313" key="10">
    <source>
        <dbReference type="Proteomes" id="UP000007962"/>
    </source>
</evidence>
<dbReference type="HOGENOM" id="CLU_1114141_0_0_11"/>
<dbReference type="OrthoDB" id="9813426at2"/>
<dbReference type="InterPro" id="IPR051311">
    <property type="entry name" value="DedA_domain"/>
</dbReference>
<evidence type="ECO:0000256" key="6">
    <source>
        <dbReference type="ARBA" id="ARBA00023136"/>
    </source>
</evidence>
<dbReference type="STRING" id="471853.Bcav_1854"/>
<sequence>MSSDRTSDAATSADATAEARVGRRRWGWWVAAGVAVFLLVVAALQVAGGGDGFATITASVAEWAYLSVFLLVFLDGICALFPGETTLTAASTLAATGDLSLPLVMLAGAGGAIAGDSALYWIARGARRRYRAKLAVAVENEKVASVLAIMGSSAPPLLVAGRYVPGMRFVVNATFGIAAHPYRHFLLWSAVGGSLWSVYTCGLAYLVATQLGDFPFASVVVSGTITTVAIAVVLLVARRRLRQQRSGDA</sequence>
<keyword evidence="5 7" id="KW-1133">Transmembrane helix</keyword>
<evidence type="ECO:0000256" key="2">
    <source>
        <dbReference type="ARBA" id="ARBA00010792"/>
    </source>
</evidence>
<comment type="subcellular location">
    <subcellularLocation>
        <location evidence="1">Cell membrane</location>
        <topology evidence="1">Multi-pass membrane protein</topology>
    </subcellularLocation>
</comment>
<protein>
    <submittedName>
        <fullName evidence="9">SNARE associated Golgi protein</fullName>
    </submittedName>
</protein>
<dbReference type="Proteomes" id="UP000007962">
    <property type="component" value="Chromosome"/>
</dbReference>
<evidence type="ECO:0000259" key="8">
    <source>
        <dbReference type="Pfam" id="PF09335"/>
    </source>
</evidence>
<proteinExistence type="inferred from homology"/>
<dbReference type="KEGG" id="bcv:Bcav_1854"/>
<dbReference type="eggNOG" id="COG0586">
    <property type="taxonomic scope" value="Bacteria"/>
</dbReference>
<reference evidence="9 10" key="1">
    <citation type="journal article" date="2009" name="Stand. Genomic Sci.">
        <title>Complete genome sequence of Beutenbergia cavernae type strain (HKI 0122).</title>
        <authorList>
            <person name="Land M."/>
            <person name="Pukall R."/>
            <person name="Abt B."/>
            <person name="Goker M."/>
            <person name="Rohde M."/>
            <person name="Glavina Del Rio T."/>
            <person name="Tice H."/>
            <person name="Copeland A."/>
            <person name="Cheng J.F."/>
            <person name="Lucas S."/>
            <person name="Chen F."/>
            <person name="Nolan M."/>
            <person name="Bruce D."/>
            <person name="Goodwin L."/>
            <person name="Pitluck S."/>
            <person name="Ivanova N."/>
            <person name="Mavromatis K."/>
            <person name="Ovchinnikova G."/>
            <person name="Pati A."/>
            <person name="Chen A."/>
            <person name="Palaniappan K."/>
            <person name="Hauser L."/>
            <person name="Chang Y.J."/>
            <person name="Jefferies C.C."/>
            <person name="Saunders E."/>
            <person name="Brettin T."/>
            <person name="Detter J.C."/>
            <person name="Han C."/>
            <person name="Chain P."/>
            <person name="Bristow J."/>
            <person name="Eisen J.A."/>
            <person name="Markowitz V."/>
            <person name="Hugenholtz P."/>
            <person name="Kyrpides N.C."/>
            <person name="Klenk H.P."/>
            <person name="Lapidus A."/>
        </authorList>
    </citation>
    <scope>NUCLEOTIDE SEQUENCE [LARGE SCALE GENOMIC DNA]</scope>
    <source>
        <strain evidence="10">ATCC BAA-8 / DSM 12333 / NBRC 16432</strain>
    </source>
</reference>
<evidence type="ECO:0000256" key="5">
    <source>
        <dbReference type="ARBA" id="ARBA00022989"/>
    </source>
</evidence>
<feature type="transmembrane region" description="Helical" evidence="7">
    <location>
        <begin position="185"/>
        <end position="208"/>
    </location>
</feature>
<keyword evidence="4 7" id="KW-0812">Transmembrane</keyword>
<keyword evidence="3" id="KW-1003">Cell membrane</keyword>
<keyword evidence="10" id="KW-1185">Reference proteome</keyword>
<dbReference type="AlphaFoldDB" id="C5C4Y2"/>